<organism evidence="1 2">
    <name type="scientific">Schaalia odontolytica</name>
    <dbReference type="NCBI Taxonomy" id="1660"/>
    <lineage>
        <taxon>Bacteria</taxon>
        <taxon>Bacillati</taxon>
        <taxon>Actinomycetota</taxon>
        <taxon>Actinomycetes</taxon>
        <taxon>Actinomycetales</taxon>
        <taxon>Actinomycetaceae</taxon>
        <taxon>Schaalia</taxon>
    </lineage>
</organism>
<dbReference type="STRING" id="1660.APY09_02870"/>
<dbReference type="RefSeq" id="WP_111823230.1">
    <property type="nucleotide sequence ID" value="NZ_CBDERX010000004.1"/>
</dbReference>
<dbReference type="GO" id="GO:0009117">
    <property type="term" value="P:nucleotide metabolic process"/>
    <property type="evidence" value="ECO:0007669"/>
    <property type="project" value="InterPro"/>
</dbReference>
<dbReference type="Pfam" id="PF06189">
    <property type="entry name" value="5-nucleotidase"/>
    <property type="match status" value="1"/>
</dbReference>
<dbReference type="Proteomes" id="UP000250192">
    <property type="component" value="Unassembled WGS sequence"/>
</dbReference>
<dbReference type="PANTHER" id="PTHR31367:SF5">
    <property type="entry name" value="CYTOSOLIC 5'-NUCLEOTIDASE 1A"/>
    <property type="match status" value="1"/>
</dbReference>
<reference evidence="1 2" key="1">
    <citation type="submission" date="2018-06" db="EMBL/GenBank/DDBJ databases">
        <authorList>
            <consortium name="Pathogen Informatics"/>
            <person name="Doyle S."/>
        </authorList>
    </citation>
    <scope>NUCLEOTIDE SEQUENCE [LARGE SCALE GENOMIC DNA]</scope>
    <source>
        <strain evidence="1 2">NCTC9935</strain>
    </source>
</reference>
<dbReference type="GO" id="GO:0000287">
    <property type="term" value="F:magnesium ion binding"/>
    <property type="evidence" value="ECO:0007669"/>
    <property type="project" value="InterPro"/>
</dbReference>
<evidence type="ECO:0000313" key="1">
    <source>
        <dbReference type="EMBL" id="SPT55167.1"/>
    </source>
</evidence>
<evidence type="ECO:0000313" key="2">
    <source>
        <dbReference type="Proteomes" id="UP000250192"/>
    </source>
</evidence>
<dbReference type="GO" id="GO:0008253">
    <property type="term" value="F:5'-nucleotidase activity"/>
    <property type="evidence" value="ECO:0007669"/>
    <property type="project" value="InterPro"/>
</dbReference>
<dbReference type="EMBL" id="UAPR01000002">
    <property type="protein sequence ID" value="SPT55167.1"/>
    <property type="molecule type" value="Genomic_DNA"/>
</dbReference>
<dbReference type="PANTHER" id="PTHR31367">
    <property type="entry name" value="CYTOSOLIC 5'-NUCLEOTIDASE 1 FAMILY MEMBER"/>
    <property type="match status" value="1"/>
</dbReference>
<dbReference type="InterPro" id="IPR010394">
    <property type="entry name" value="5-nucleotidase"/>
</dbReference>
<dbReference type="GO" id="GO:0000166">
    <property type="term" value="F:nucleotide binding"/>
    <property type="evidence" value="ECO:0007669"/>
    <property type="project" value="InterPro"/>
</dbReference>
<protein>
    <submittedName>
        <fullName evidence="1">5'-nucleotidase</fullName>
    </submittedName>
</protein>
<proteinExistence type="predicted"/>
<dbReference type="GO" id="GO:0005737">
    <property type="term" value="C:cytoplasm"/>
    <property type="evidence" value="ECO:0007669"/>
    <property type="project" value="InterPro"/>
</dbReference>
<dbReference type="AlphaFoldDB" id="A0A2X0VCH5"/>
<keyword evidence="2" id="KW-1185">Reference proteome</keyword>
<sequence length="320" mass="35413">MPGSLDLERALVIGVASSALFDLSESDAVFRNEGEEKYRAYQRDHLDDVLEPGIAFPFIRRLLDLNDLSEDERLVEVVILSRNDPETGMRVMRSVQRHGLDITRAIFMQGRAPYRFMGPLSMSLFLSANENDVREAISLGFAAGRVVGRAVADDGGTDLRIAFDFDGVLADDSAERVYQSGGLARYQESESALAKVPLSRGPMADFLQKVNRIQGLEDVRRADDPEGYKRRVRVAVVTARSAPAHERAINSIRGWGLSVNDAFFLGGIDKGPILEVLQPHIFFDDQRRNVDGAARSTPSVHIPFGELNGVREAELDGRLN</sequence>
<dbReference type="GeneID" id="93758128"/>
<dbReference type="OrthoDB" id="9778569at2"/>
<accession>A0A2X0VCH5</accession>
<gene>
    <name evidence="1" type="ORF">NCTC9935_00661</name>
</gene>
<name>A0A2X0VCH5_9ACTO</name>